<feature type="compositionally biased region" description="Basic and acidic residues" evidence="9">
    <location>
        <begin position="682"/>
        <end position="692"/>
    </location>
</feature>
<evidence type="ECO:0000256" key="5">
    <source>
        <dbReference type="ARBA" id="ARBA00022777"/>
    </source>
</evidence>
<feature type="transmembrane region" description="Helical" evidence="10">
    <location>
        <begin position="365"/>
        <end position="389"/>
    </location>
</feature>
<feature type="compositionally biased region" description="Low complexity" evidence="9">
    <location>
        <begin position="161"/>
        <end position="237"/>
    </location>
</feature>
<dbReference type="InterPro" id="IPR044912">
    <property type="entry name" value="Egfr_JX_dom"/>
</dbReference>
<feature type="compositionally biased region" description="Low complexity" evidence="9">
    <location>
        <begin position="266"/>
        <end position="277"/>
    </location>
</feature>
<evidence type="ECO:0000256" key="9">
    <source>
        <dbReference type="SAM" id="MobiDB-lite"/>
    </source>
</evidence>
<evidence type="ECO:0000313" key="12">
    <source>
        <dbReference type="Proteomes" id="UP000719766"/>
    </source>
</evidence>
<keyword evidence="4 10" id="KW-0812">Transmembrane</keyword>
<name>A0A9P7APZ0_9AGAM</name>
<feature type="compositionally biased region" description="Polar residues" evidence="9">
    <location>
        <begin position="239"/>
        <end position="265"/>
    </location>
</feature>
<feature type="region of interest" description="Disordered" evidence="9">
    <location>
        <begin position="640"/>
        <end position="757"/>
    </location>
</feature>
<evidence type="ECO:0000256" key="8">
    <source>
        <dbReference type="ARBA" id="ARBA00023137"/>
    </source>
</evidence>
<gene>
    <name evidence="11" type="ORF">HD556DRAFT_1373008</name>
</gene>
<dbReference type="GO" id="GO:0016020">
    <property type="term" value="C:membrane"/>
    <property type="evidence" value="ECO:0007669"/>
    <property type="project" value="UniProtKB-SubCell"/>
</dbReference>
<evidence type="ECO:0000256" key="2">
    <source>
        <dbReference type="ARBA" id="ARBA00011902"/>
    </source>
</evidence>
<feature type="compositionally biased region" description="Low complexity" evidence="9">
    <location>
        <begin position="74"/>
        <end position="106"/>
    </location>
</feature>
<feature type="compositionally biased region" description="Polar residues" evidence="9">
    <location>
        <begin position="653"/>
        <end position="676"/>
    </location>
</feature>
<dbReference type="InterPro" id="IPR051694">
    <property type="entry name" value="Immunoregulatory_rcpt-like"/>
</dbReference>
<evidence type="ECO:0000256" key="10">
    <source>
        <dbReference type="SAM" id="Phobius"/>
    </source>
</evidence>
<feature type="region of interest" description="Disordered" evidence="9">
    <location>
        <begin position="161"/>
        <end position="286"/>
    </location>
</feature>
<keyword evidence="12" id="KW-1185">Reference proteome</keyword>
<evidence type="ECO:0000256" key="3">
    <source>
        <dbReference type="ARBA" id="ARBA00022679"/>
    </source>
</evidence>
<dbReference type="GO" id="GO:0004714">
    <property type="term" value="F:transmembrane receptor protein tyrosine kinase activity"/>
    <property type="evidence" value="ECO:0007669"/>
    <property type="project" value="UniProtKB-EC"/>
</dbReference>
<evidence type="ECO:0000256" key="4">
    <source>
        <dbReference type="ARBA" id="ARBA00022692"/>
    </source>
</evidence>
<comment type="subcellular location">
    <subcellularLocation>
        <location evidence="1">Membrane</location>
        <topology evidence="1">Single-pass membrane protein</topology>
    </subcellularLocation>
</comment>
<feature type="region of interest" description="Disordered" evidence="9">
    <location>
        <begin position="1"/>
        <end position="106"/>
    </location>
</feature>
<reference evidence="11" key="1">
    <citation type="journal article" date="2020" name="New Phytol.">
        <title>Comparative genomics reveals dynamic genome evolution in host specialist ectomycorrhizal fungi.</title>
        <authorList>
            <person name="Lofgren L.A."/>
            <person name="Nguyen N.H."/>
            <person name="Vilgalys R."/>
            <person name="Ruytinx J."/>
            <person name="Liao H.L."/>
            <person name="Branco S."/>
            <person name="Kuo A."/>
            <person name="LaButti K."/>
            <person name="Lipzen A."/>
            <person name="Andreopoulos W."/>
            <person name="Pangilinan J."/>
            <person name="Riley R."/>
            <person name="Hundley H."/>
            <person name="Na H."/>
            <person name="Barry K."/>
            <person name="Grigoriev I.V."/>
            <person name="Stajich J.E."/>
            <person name="Kennedy P.G."/>
        </authorList>
    </citation>
    <scope>NUCLEOTIDE SEQUENCE</scope>
    <source>
        <strain evidence="11">S12</strain>
    </source>
</reference>
<protein>
    <recommendedName>
        <fullName evidence="2">receptor protein-tyrosine kinase</fullName>
        <ecNumber evidence="2">2.7.10.1</ecNumber>
    </recommendedName>
</protein>
<dbReference type="EC" id="2.7.10.1" evidence="2"/>
<feature type="compositionally biased region" description="Polar residues" evidence="9">
    <location>
        <begin position="58"/>
        <end position="73"/>
    </location>
</feature>
<keyword evidence="7 10" id="KW-0472">Membrane</keyword>
<dbReference type="RefSeq" id="XP_041160292.1">
    <property type="nucleotide sequence ID" value="XM_041303002.1"/>
</dbReference>
<accession>A0A9P7APZ0</accession>
<keyword evidence="6 10" id="KW-1133">Transmembrane helix</keyword>
<evidence type="ECO:0000256" key="6">
    <source>
        <dbReference type="ARBA" id="ARBA00022989"/>
    </source>
</evidence>
<dbReference type="EMBL" id="JABBWE010000028">
    <property type="protein sequence ID" value="KAG1793987.1"/>
    <property type="molecule type" value="Genomic_DNA"/>
</dbReference>
<dbReference type="PANTHER" id="PTHR15549:SF30">
    <property type="entry name" value="MID2 DOMAIN-CONTAINING PROTEIN"/>
    <property type="match status" value="1"/>
</dbReference>
<feature type="compositionally biased region" description="Polar residues" evidence="9">
    <location>
        <begin position="19"/>
        <end position="37"/>
    </location>
</feature>
<organism evidence="11 12">
    <name type="scientific">Suillus plorans</name>
    <dbReference type="NCBI Taxonomy" id="116603"/>
    <lineage>
        <taxon>Eukaryota</taxon>
        <taxon>Fungi</taxon>
        <taxon>Dikarya</taxon>
        <taxon>Basidiomycota</taxon>
        <taxon>Agaricomycotina</taxon>
        <taxon>Agaricomycetes</taxon>
        <taxon>Agaricomycetidae</taxon>
        <taxon>Boletales</taxon>
        <taxon>Suillineae</taxon>
        <taxon>Suillaceae</taxon>
        <taxon>Suillus</taxon>
    </lineage>
</organism>
<keyword evidence="3" id="KW-0808">Transferase</keyword>
<dbReference type="AlphaFoldDB" id="A0A9P7APZ0"/>
<keyword evidence="5" id="KW-0418">Kinase</keyword>
<dbReference type="PANTHER" id="PTHR15549">
    <property type="entry name" value="PAIRED IMMUNOGLOBULIN-LIKE TYPE 2 RECEPTOR"/>
    <property type="match status" value="1"/>
</dbReference>
<dbReference type="Gene3D" id="6.10.250.2930">
    <property type="match status" value="1"/>
</dbReference>
<dbReference type="GO" id="GO:0071944">
    <property type="term" value="C:cell periphery"/>
    <property type="evidence" value="ECO:0007669"/>
    <property type="project" value="UniProtKB-ARBA"/>
</dbReference>
<dbReference type="GeneID" id="64596766"/>
<sequence>MGAIRARSDGISANYKRSGASTDTLTSILPSSHSSMSTGGGAPTNGPPQGDGIATLTPPVSTGRTSQNSPTTFDPSNSDSTTSVSSDTSPSPPSEESWPSPRDLPSIKLPSSLPSVIFALPSSTFIPPPLTIPTSPQLMIPTSPSINLSILTSLLSSIFSSPPSSIPTSLPSIPETLTTRTSSPSTTSVTNPSTPGQQISSQQSTSQNVTPQSSQTSSSDSPTPTLPTTFPGGSPTTVPGAQSSHIPQSPCGSPANTPIPTGNGLTVSSTYSPTPSGGPAGNLPSTTLHSPFAGVAKNVISTTSPITHSGDTFSSITYTSIGTSTIITYSCFGSTSALVTLTSTSTSVIRTTTPVPTSGTRSNEALIIGGVVGGVLVLLLLGVAVYYLIRRRRRSRAQQQLYASDLTAPLSPAEATMMRENHPFSPTYSSVIGEQGASESRGDLHQASNSFGSSAFLHPSIASSPHKFSRSLSGSALHENFERESNDGNISSYNESEGSFASAQSFYASSDEQSSLSRGIGIAIGSQSSMDLHSYHTAATMLDAGAHAIMDNDEECYSPTPSPSAFPVPPVNPFLDGADPRYFVASRAPQICQAVPASSENAAQAPMNIRQFSKLKASWAVAVSPVDHDLPTPKAIRSSNALLGDEDDDDPSSQDLQTPTQSRPKVTPFNDSSSMINPFLRETSRQKFRDDSGGSPGSDSYETVSIISPYPFHSRDKGKGKEYLSADLRDDPKNNRLSNASSALEYPENPSQCGLAL</sequence>
<evidence type="ECO:0000256" key="7">
    <source>
        <dbReference type="ARBA" id="ARBA00023136"/>
    </source>
</evidence>
<dbReference type="OrthoDB" id="2690473at2759"/>
<comment type="caution">
    <text evidence="11">The sequence shown here is derived from an EMBL/GenBank/DDBJ whole genome shotgun (WGS) entry which is preliminary data.</text>
</comment>
<feature type="compositionally biased region" description="Basic and acidic residues" evidence="9">
    <location>
        <begin position="713"/>
        <end position="734"/>
    </location>
</feature>
<proteinExistence type="predicted"/>
<dbReference type="Proteomes" id="UP000719766">
    <property type="component" value="Unassembled WGS sequence"/>
</dbReference>
<evidence type="ECO:0000256" key="1">
    <source>
        <dbReference type="ARBA" id="ARBA00004167"/>
    </source>
</evidence>
<keyword evidence="8" id="KW-0829">Tyrosine-protein kinase</keyword>
<evidence type="ECO:0000313" key="11">
    <source>
        <dbReference type="EMBL" id="KAG1793987.1"/>
    </source>
</evidence>